<dbReference type="PANTHER" id="PTHR11161:SF0">
    <property type="entry name" value="O-ACYLTRANSFERASE LIKE PROTEIN"/>
    <property type="match status" value="1"/>
</dbReference>
<feature type="transmembrane region" description="Helical" evidence="1">
    <location>
        <begin position="568"/>
        <end position="587"/>
    </location>
</feature>
<gene>
    <name evidence="4" type="ORF">BaRGS_00013034</name>
</gene>
<name>A0ABD0L8S1_9CAEN</name>
<dbReference type="AlphaFoldDB" id="A0ABD0L8S1"/>
<dbReference type="InterPro" id="IPR052728">
    <property type="entry name" value="O2_lipid_transport_reg"/>
</dbReference>
<dbReference type="Proteomes" id="UP001519460">
    <property type="component" value="Unassembled WGS sequence"/>
</dbReference>
<evidence type="ECO:0000256" key="1">
    <source>
        <dbReference type="SAM" id="Phobius"/>
    </source>
</evidence>
<dbReference type="EMBL" id="JACVVK020000072">
    <property type="protein sequence ID" value="KAK7495814.1"/>
    <property type="molecule type" value="Genomic_DNA"/>
</dbReference>
<feature type="transmembrane region" description="Helical" evidence="1">
    <location>
        <begin position="394"/>
        <end position="422"/>
    </location>
</feature>
<feature type="domain" description="Nose resistant-to-fluoxetine protein N-terminal" evidence="3">
    <location>
        <begin position="109"/>
        <end position="228"/>
    </location>
</feature>
<dbReference type="Pfam" id="PF01757">
    <property type="entry name" value="Acyl_transf_3"/>
    <property type="match status" value="1"/>
</dbReference>
<evidence type="ECO:0000313" key="5">
    <source>
        <dbReference type="Proteomes" id="UP001519460"/>
    </source>
</evidence>
<feature type="transmembrane region" description="Helical" evidence="1">
    <location>
        <begin position="283"/>
        <end position="303"/>
    </location>
</feature>
<sequence length="656" mass="73093">MPLLLSLLLVIFSGLLSPTSAQLAQLAQLAPPYMDRFSILAQTFRDAQTSSGSVDTRDSHPVKILSSLSPSILQKTLLDSAKSFVASTEDVVESGNMEAEAVSPNITMSTLCVNHTVDTVMGLLSGQPWALKMLDAMGKPTPAIAELNTVWPGAFEYCRTVQSSNTTPPFSGQYCNAAMQIPGWPKRSAEGKPYMSANGQSCVDGEAQPLLGKPDTMVQTYEPGTCCKIFLAFSVYTNGAKLLSTKQAPGSLSCVHGIRFLTNLGPYFTEANKRWTFQAISNATVSVDTFFVLSGLLVAYLSLKEMKKRSGKMNWFLFYFHRFWRLTPAYMLLMMFYVCVFLYMGKGPFWPETVADIGFCEKNWWTNLLYVNNFVNTNEMCFGHSWYLANDMQFYILSPLIFVPFFFSPIIGVISSAVFLLVTSIVPGVLAMQQHFPPSFLAPVEGNNTFDMQDYMGDYYIKPYNRMGPYVVGMLAGYFLYRTDCKLRISWITNMSIWAMATASALAVLYGLYDATNGHPVTLPVSAFYNAVNRQVWGACVAWVVIACVTGNGGFVNTILSWSALIPLSRLTYCIYLLHIMVIFFFVYSMDMVFYYSDINVVCFFLAVLVISCMAATIASLAFEAPMMGLEKLLFHRNSPVKEEKRSVNNAHHTDQ</sequence>
<organism evidence="4 5">
    <name type="scientific">Batillaria attramentaria</name>
    <dbReference type="NCBI Taxonomy" id="370345"/>
    <lineage>
        <taxon>Eukaryota</taxon>
        <taxon>Metazoa</taxon>
        <taxon>Spiralia</taxon>
        <taxon>Lophotrochozoa</taxon>
        <taxon>Mollusca</taxon>
        <taxon>Gastropoda</taxon>
        <taxon>Caenogastropoda</taxon>
        <taxon>Sorbeoconcha</taxon>
        <taxon>Cerithioidea</taxon>
        <taxon>Batillariidae</taxon>
        <taxon>Batillaria</taxon>
    </lineage>
</organism>
<reference evidence="4 5" key="1">
    <citation type="journal article" date="2023" name="Sci. Data">
        <title>Genome assembly of the Korean intertidal mud-creeper Batillaria attramentaria.</title>
        <authorList>
            <person name="Patra A.K."/>
            <person name="Ho P.T."/>
            <person name="Jun S."/>
            <person name="Lee S.J."/>
            <person name="Kim Y."/>
            <person name="Won Y.J."/>
        </authorList>
    </citation>
    <scope>NUCLEOTIDE SEQUENCE [LARGE SCALE GENOMIC DNA]</scope>
    <source>
        <strain evidence="4">Wonlab-2016</strain>
    </source>
</reference>
<comment type="caution">
    <text evidence="4">The sequence shown here is derived from an EMBL/GenBank/DDBJ whole genome shotgun (WGS) entry which is preliminary data.</text>
</comment>
<keyword evidence="1" id="KW-0812">Transmembrane</keyword>
<dbReference type="PANTHER" id="PTHR11161">
    <property type="entry name" value="O-ACYLTRANSFERASE"/>
    <property type="match status" value="1"/>
</dbReference>
<feature type="transmembrane region" description="Helical" evidence="1">
    <location>
        <begin position="323"/>
        <end position="344"/>
    </location>
</feature>
<dbReference type="InterPro" id="IPR002656">
    <property type="entry name" value="Acyl_transf_3_dom"/>
</dbReference>
<feature type="signal peptide" evidence="2">
    <location>
        <begin position="1"/>
        <end position="21"/>
    </location>
</feature>
<dbReference type="Pfam" id="PF20146">
    <property type="entry name" value="NRF"/>
    <property type="match status" value="1"/>
</dbReference>
<keyword evidence="1" id="KW-1133">Transmembrane helix</keyword>
<evidence type="ECO:0000259" key="3">
    <source>
        <dbReference type="SMART" id="SM00703"/>
    </source>
</evidence>
<protein>
    <recommendedName>
        <fullName evidence="3">Nose resistant-to-fluoxetine protein N-terminal domain-containing protein</fullName>
    </recommendedName>
</protein>
<evidence type="ECO:0000256" key="2">
    <source>
        <dbReference type="SAM" id="SignalP"/>
    </source>
</evidence>
<proteinExistence type="predicted"/>
<feature type="chain" id="PRO_5044765294" description="Nose resistant-to-fluoxetine protein N-terminal domain-containing protein" evidence="2">
    <location>
        <begin position="22"/>
        <end position="656"/>
    </location>
</feature>
<feature type="transmembrane region" description="Helical" evidence="1">
    <location>
        <begin position="491"/>
        <end position="513"/>
    </location>
</feature>
<feature type="transmembrane region" description="Helical" evidence="1">
    <location>
        <begin position="599"/>
        <end position="623"/>
    </location>
</feature>
<dbReference type="SMART" id="SM00703">
    <property type="entry name" value="NRF"/>
    <property type="match status" value="1"/>
</dbReference>
<keyword evidence="5" id="KW-1185">Reference proteome</keyword>
<accession>A0ABD0L8S1</accession>
<keyword evidence="2" id="KW-0732">Signal</keyword>
<evidence type="ECO:0000313" key="4">
    <source>
        <dbReference type="EMBL" id="KAK7495814.1"/>
    </source>
</evidence>
<feature type="transmembrane region" description="Helical" evidence="1">
    <location>
        <begin position="536"/>
        <end position="556"/>
    </location>
</feature>
<keyword evidence="1" id="KW-0472">Membrane</keyword>
<dbReference type="InterPro" id="IPR006621">
    <property type="entry name" value="Nose-resist-to-fluoxetine_N"/>
</dbReference>